<evidence type="ECO:0000313" key="3">
    <source>
        <dbReference type="Proteomes" id="UP001302329"/>
    </source>
</evidence>
<organism evidence="2 3">
    <name type="scientific">Cyanobium gracile UHCC 0281</name>
    <dbReference type="NCBI Taxonomy" id="3110309"/>
    <lineage>
        <taxon>Bacteria</taxon>
        <taxon>Bacillati</taxon>
        <taxon>Cyanobacteriota</taxon>
        <taxon>Cyanophyceae</taxon>
        <taxon>Synechococcales</taxon>
        <taxon>Prochlorococcaceae</taxon>
        <taxon>Cyanobium</taxon>
    </lineage>
</organism>
<dbReference type="SMART" id="SM00507">
    <property type="entry name" value="HNHc"/>
    <property type="match status" value="1"/>
</dbReference>
<dbReference type="CDD" id="cd00085">
    <property type="entry name" value="HNHc"/>
    <property type="match status" value="1"/>
</dbReference>
<proteinExistence type="predicted"/>
<evidence type="ECO:0000259" key="1">
    <source>
        <dbReference type="SMART" id="SM00507"/>
    </source>
</evidence>
<dbReference type="InterPro" id="IPR003615">
    <property type="entry name" value="HNH_nuc"/>
</dbReference>
<name>A0ABU5SU94_9CYAN</name>
<sequence>MFAHRSRHRSQISGSVTYRVPTRARGRCECCGAHEHQRALEVDHIVPRNHGNSDAIGNLEALCIAVADLVIEGQAMSFKRCAPRAMGNCHVQR</sequence>
<keyword evidence="3" id="KW-1185">Reference proteome</keyword>
<keyword evidence="2" id="KW-0255">Endonuclease</keyword>
<gene>
    <name evidence="2" type="ORF">VB739_06025</name>
</gene>
<dbReference type="InterPro" id="IPR002711">
    <property type="entry name" value="HNH"/>
</dbReference>
<evidence type="ECO:0000313" key="2">
    <source>
        <dbReference type="EMBL" id="MEA5442104.1"/>
    </source>
</evidence>
<accession>A0ABU5SU94</accession>
<dbReference type="RefSeq" id="WP_323356194.1">
    <property type="nucleotide sequence ID" value="NZ_JAYGHY010000013.1"/>
</dbReference>
<dbReference type="GO" id="GO:0004519">
    <property type="term" value="F:endonuclease activity"/>
    <property type="evidence" value="ECO:0007669"/>
    <property type="project" value="UniProtKB-KW"/>
</dbReference>
<feature type="domain" description="HNH nuclease" evidence="1">
    <location>
        <begin position="17"/>
        <end position="68"/>
    </location>
</feature>
<dbReference type="EMBL" id="JAYGHY010000013">
    <property type="protein sequence ID" value="MEA5442104.1"/>
    <property type="molecule type" value="Genomic_DNA"/>
</dbReference>
<dbReference type="Proteomes" id="UP001302329">
    <property type="component" value="Unassembled WGS sequence"/>
</dbReference>
<keyword evidence="2" id="KW-0378">Hydrolase</keyword>
<comment type="caution">
    <text evidence="2">The sequence shown here is derived from an EMBL/GenBank/DDBJ whole genome shotgun (WGS) entry which is preliminary data.</text>
</comment>
<protein>
    <submittedName>
        <fullName evidence="2">HNH endonuclease signature motif containing protein</fullName>
    </submittedName>
</protein>
<keyword evidence="2" id="KW-0540">Nuclease</keyword>
<reference evidence="2 3" key="1">
    <citation type="submission" date="2023-12" db="EMBL/GenBank/DDBJ databases">
        <title>Baltic Sea Cyanobacteria.</title>
        <authorList>
            <person name="Delbaje E."/>
            <person name="Fewer D.P."/>
            <person name="Shishido T.K."/>
        </authorList>
    </citation>
    <scope>NUCLEOTIDE SEQUENCE [LARGE SCALE GENOMIC DNA]</scope>
    <source>
        <strain evidence="2 3">UHCC 0281</strain>
    </source>
</reference>
<dbReference type="Gene3D" id="1.10.30.50">
    <property type="match status" value="1"/>
</dbReference>
<dbReference type="Pfam" id="PF01844">
    <property type="entry name" value="HNH"/>
    <property type="match status" value="1"/>
</dbReference>